<dbReference type="EMBL" id="DQ011606">
    <property type="protein sequence ID" value="AAZ06239.1"/>
    <property type="molecule type" value="Genomic_DNA"/>
</dbReference>
<feature type="compositionally biased region" description="Basic residues" evidence="1">
    <location>
        <begin position="75"/>
        <end position="85"/>
    </location>
</feature>
<protein>
    <submittedName>
        <fullName evidence="2">Uncharacterized protein</fullName>
    </submittedName>
</protein>
<accession>Q0P181</accession>
<evidence type="ECO:0000256" key="1">
    <source>
        <dbReference type="SAM" id="MobiDB-lite"/>
    </source>
</evidence>
<reference evidence="2" key="1">
    <citation type="journal article" date="2006" name="Nature">
        <title>Sub1A is an ethylene-response-factor-like gene that confers submergence tolerance to rice.</title>
        <authorList>
            <person name="Xu K."/>
            <person name="Xu X."/>
            <person name="Fukao T."/>
            <person name="Canlas P."/>
            <person name="Maghirang-Rodriguez R."/>
            <person name="Heuer S."/>
            <person name="Ismail A.M."/>
            <person name="Bailey-Serres J."/>
            <person name="Ronald P.C."/>
            <person name="Mackill D.J."/>
        </authorList>
    </citation>
    <scope>NUCLEOTIDE SEQUENCE</scope>
</reference>
<name>Q0P181_ORYSI</name>
<gene>
    <name evidence="2" type="ORF">TQR13L11.4</name>
</gene>
<feature type="compositionally biased region" description="Low complexity" evidence="1">
    <location>
        <begin position="59"/>
        <end position="70"/>
    </location>
</feature>
<proteinExistence type="predicted"/>
<sequence>MVSYLLDVRAPSGARHEDDGTIPRDPSLSYRVPYPQQAAAGAPRWRSNCTMKPREEGPAEAQAKPSQSQPQPAPHKNRPSPRKATPKASKAKAQLHLGNGEPKKS</sequence>
<dbReference type="AlphaFoldDB" id="Q0P181"/>
<feature type="region of interest" description="Disordered" evidence="1">
    <location>
        <begin position="1"/>
        <end position="105"/>
    </location>
</feature>
<evidence type="ECO:0000313" key="2">
    <source>
        <dbReference type="EMBL" id="AAZ06239.1"/>
    </source>
</evidence>
<organism evidence="2">
    <name type="scientific">Oryza sativa subsp. indica</name>
    <name type="common">Rice</name>
    <dbReference type="NCBI Taxonomy" id="39946"/>
    <lineage>
        <taxon>Eukaryota</taxon>
        <taxon>Viridiplantae</taxon>
        <taxon>Streptophyta</taxon>
        <taxon>Embryophyta</taxon>
        <taxon>Tracheophyta</taxon>
        <taxon>Spermatophyta</taxon>
        <taxon>Magnoliopsida</taxon>
        <taxon>Liliopsida</taxon>
        <taxon>Poales</taxon>
        <taxon>Poaceae</taxon>
        <taxon>BOP clade</taxon>
        <taxon>Oryzoideae</taxon>
        <taxon>Oryzeae</taxon>
        <taxon>Oryzinae</taxon>
        <taxon>Oryza</taxon>
        <taxon>Oryza sativa</taxon>
    </lineage>
</organism>